<dbReference type="PANTHER" id="PTHR33991:SF1">
    <property type="entry name" value="DNA REPAIR PROTEIN RECO"/>
    <property type="match status" value="1"/>
</dbReference>
<dbReference type="PANTHER" id="PTHR33991">
    <property type="entry name" value="DNA REPAIR PROTEIN RECO"/>
    <property type="match status" value="1"/>
</dbReference>
<dbReference type="Pfam" id="PF11967">
    <property type="entry name" value="RecO_N"/>
    <property type="match status" value="1"/>
</dbReference>
<dbReference type="SUPFAM" id="SSF50249">
    <property type="entry name" value="Nucleic acid-binding proteins"/>
    <property type="match status" value="1"/>
</dbReference>
<dbReference type="GO" id="GO:0006302">
    <property type="term" value="P:double-strand break repair"/>
    <property type="evidence" value="ECO:0007669"/>
    <property type="project" value="TreeGrafter"/>
</dbReference>
<dbReference type="InterPro" id="IPR037278">
    <property type="entry name" value="ARFGAP/RecO"/>
</dbReference>
<sequence>MRGLKGLMRMTTLKGLILKETDSGESSKSICVLTAEMGVIYIYVRGGRKSTKTVSATQSFSYSELCFEEKKNANGQVSRYLNSSEPVKLFYNIRLDAAKVALASYFSELLIYSGTEGQECNEVMRLALNTLYFLDEGKMQPDLLKCVFEFRLLCEIGMRPKLVGCAFCFKYEDDKMHFNFLEDRLECESCCPNPESVHTMILDKQLLYIVRYIALTEYEKLFYFNISDRYLKKLTEFTERYVGYHFRKKFGALEFYKMLK</sequence>
<evidence type="ECO:0000256" key="4">
    <source>
        <dbReference type="ARBA" id="ARBA00023172"/>
    </source>
</evidence>
<dbReference type="Pfam" id="PF02565">
    <property type="entry name" value="RecO_C"/>
    <property type="match status" value="1"/>
</dbReference>
<dbReference type="HAMAP" id="MF_00201">
    <property type="entry name" value="RecO"/>
    <property type="match status" value="1"/>
</dbReference>
<name>A0A1H7F8C5_RUMAL</name>
<accession>A0A1H7F8C5</accession>
<keyword evidence="5 7" id="KW-0234">DNA repair</keyword>
<evidence type="ECO:0000256" key="3">
    <source>
        <dbReference type="ARBA" id="ARBA00022763"/>
    </source>
</evidence>
<dbReference type="AlphaFoldDB" id="A0A1H7F8C5"/>
<dbReference type="Gene3D" id="1.20.1440.120">
    <property type="entry name" value="Recombination protein O, C-terminal domain"/>
    <property type="match status" value="1"/>
</dbReference>
<evidence type="ECO:0000256" key="1">
    <source>
        <dbReference type="ARBA" id="ARBA00007452"/>
    </source>
</evidence>
<organism evidence="9 10">
    <name type="scientific">Ruminococcus albus</name>
    <dbReference type="NCBI Taxonomy" id="1264"/>
    <lineage>
        <taxon>Bacteria</taxon>
        <taxon>Bacillati</taxon>
        <taxon>Bacillota</taxon>
        <taxon>Clostridia</taxon>
        <taxon>Eubacteriales</taxon>
        <taxon>Oscillospiraceae</taxon>
        <taxon>Ruminococcus</taxon>
    </lineage>
</organism>
<feature type="domain" description="DNA replication/recombination mediator RecO N-terminal" evidence="8">
    <location>
        <begin position="8"/>
        <end position="72"/>
    </location>
</feature>
<evidence type="ECO:0000313" key="10">
    <source>
        <dbReference type="Proteomes" id="UP000186015"/>
    </source>
</evidence>
<protein>
    <recommendedName>
        <fullName evidence="2 7">DNA repair protein RecO</fullName>
    </recommendedName>
    <alternativeName>
        <fullName evidence="6 7">Recombination protein O</fullName>
    </alternativeName>
</protein>
<dbReference type="SUPFAM" id="SSF57863">
    <property type="entry name" value="ArfGap/RecO-like zinc finger"/>
    <property type="match status" value="1"/>
</dbReference>
<dbReference type="EMBL" id="FOAT01000001">
    <property type="protein sequence ID" value="SEK21597.1"/>
    <property type="molecule type" value="Genomic_DNA"/>
</dbReference>
<evidence type="ECO:0000259" key="8">
    <source>
        <dbReference type="Pfam" id="PF11967"/>
    </source>
</evidence>
<dbReference type="InterPro" id="IPR003717">
    <property type="entry name" value="RecO"/>
</dbReference>
<dbReference type="InterPro" id="IPR012340">
    <property type="entry name" value="NA-bd_OB-fold"/>
</dbReference>
<gene>
    <name evidence="7" type="primary">recO</name>
    <name evidence="9" type="ORF">SAMN05216469_101129</name>
</gene>
<dbReference type="GO" id="GO:0006310">
    <property type="term" value="P:DNA recombination"/>
    <property type="evidence" value="ECO:0007669"/>
    <property type="project" value="UniProtKB-UniRule"/>
</dbReference>
<comment type="function">
    <text evidence="7">Involved in DNA repair and RecF pathway recombination.</text>
</comment>
<dbReference type="Proteomes" id="UP000186015">
    <property type="component" value="Unassembled WGS sequence"/>
</dbReference>
<evidence type="ECO:0000256" key="5">
    <source>
        <dbReference type="ARBA" id="ARBA00023204"/>
    </source>
</evidence>
<keyword evidence="3 7" id="KW-0227">DNA damage</keyword>
<evidence type="ECO:0000256" key="6">
    <source>
        <dbReference type="ARBA" id="ARBA00033409"/>
    </source>
</evidence>
<dbReference type="InterPro" id="IPR022572">
    <property type="entry name" value="DNA_rep/recomb_RecO_N"/>
</dbReference>
<dbReference type="Gene3D" id="2.40.50.140">
    <property type="entry name" value="Nucleic acid-binding proteins"/>
    <property type="match status" value="1"/>
</dbReference>
<keyword evidence="4 7" id="KW-0233">DNA recombination</keyword>
<evidence type="ECO:0000256" key="7">
    <source>
        <dbReference type="HAMAP-Rule" id="MF_00201"/>
    </source>
</evidence>
<comment type="similarity">
    <text evidence="1 7">Belongs to the RecO family.</text>
</comment>
<dbReference type="InterPro" id="IPR042242">
    <property type="entry name" value="RecO_C"/>
</dbReference>
<evidence type="ECO:0000313" key="9">
    <source>
        <dbReference type="EMBL" id="SEK21597.1"/>
    </source>
</evidence>
<reference evidence="9 10" key="1">
    <citation type="submission" date="2016-10" db="EMBL/GenBank/DDBJ databases">
        <authorList>
            <person name="de Groot N.N."/>
        </authorList>
    </citation>
    <scope>NUCLEOTIDE SEQUENCE [LARGE SCALE GENOMIC DNA]</scope>
    <source>
        <strain evidence="9 10">KH2T6</strain>
    </source>
</reference>
<proteinExistence type="inferred from homology"/>
<dbReference type="NCBIfam" id="TIGR00613">
    <property type="entry name" value="reco"/>
    <property type="match status" value="1"/>
</dbReference>
<evidence type="ECO:0000256" key="2">
    <source>
        <dbReference type="ARBA" id="ARBA00021310"/>
    </source>
</evidence>
<dbReference type="GO" id="GO:0043590">
    <property type="term" value="C:bacterial nucleoid"/>
    <property type="evidence" value="ECO:0007669"/>
    <property type="project" value="TreeGrafter"/>
</dbReference>